<protein>
    <recommendedName>
        <fullName evidence="4">HTH marR-type domain-containing protein</fullName>
    </recommendedName>
</protein>
<keyword evidence="1" id="KW-0805">Transcription regulation</keyword>
<evidence type="ECO:0000313" key="5">
    <source>
        <dbReference type="EMBL" id="GCE25118.1"/>
    </source>
</evidence>
<dbReference type="PROSITE" id="PS50995">
    <property type="entry name" value="HTH_MARR_2"/>
    <property type="match status" value="1"/>
</dbReference>
<dbReference type="Proteomes" id="UP000287171">
    <property type="component" value="Unassembled WGS sequence"/>
</dbReference>
<accession>A0A402B199</accession>
<dbReference type="OrthoDB" id="5197788at2"/>
<comment type="caution">
    <text evidence="5">The sequence shown here is derived from an EMBL/GenBank/DDBJ whole genome shotgun (WGS) entry which is preliminary data.</text>
</comment>
<keyword evidence="2" id="KW-0238">DNA-binding</keyword>
<keyword evidence="3" id="KW-0804">Transcription</keyword>
<dbReference type="InterPro" id="IPR036388">
    <property type="entry name" value="WH-like_DNA-bd_sf"/>
</dbReference>
<evidence type="ECO:0000259" key="4">
    <source>
        <dbReference type="PROSITE" id="PS50995"/>
    </source>
</evidence>
<name>A0A402B199_9CHLR</name>
<sequence length="224" mass="24671">MTQQTQREQSNTEPTNSLHRSFPFSLSIATLLLTTKREDSILLPNVAISNEHKDKRREAETMTSSSLSTGALLREIARLHVQLQRNCVAYCGGTTTTQCTVLTELGRSGPVTLAELSRRIGFDKSWTSRAVEHLVQDGLVEKIASTHDRRTVQLSLSAAGEKRLADLNNTLNGLAEQTFEHIPTSQHEMVRSSLELLQQALLTLSSEAPTQEGPEEGEVACTCD</sequence>
<dbReference type="Pfam" id="PF12802">
    <property type="entry name" value="MarR_2"/>
    <property type="match status" value="1"/>
</dbReference>
<dbReference type="EMBL" id="BIFT01000001">
    <property type="protein sequence ID" value="GCE25118.1"/>
    <property type="molecule type" value="Genomic_DNA"/>
</dbReference>
<organism evidence="5 6">
    <name type="scientific">Dictyobacter alpinus</name>
    <dbReference type="NCBI Taxonomy" id="2014873"/>
    <lineage>
        <taxon>Bacteria</taxon>
        <taxon>Bacillati</taxon>
        <taxon>Chloroflexota</taxon>
        <taxon>Ktedonobacteria</taxon>
        <taxon>Ktedonobacterales</taxon>
        <taxon>Dictyobacteraceae</taxon>
        <taxon>Dictyobacter</taxon>
    </lineage>
</organism>
<dbReference type="SUPFAM" id="SSF46785">
    <property type="entry name" value="Winged helix' DNA-binding domain"/>
    <property type="match status" value="1"/>
</dbReference>
<dbReference type="GO" id="GO:0003677">
    <property type="term" value="F:DNA binding"/>
    <property type="evidence" value="ECO:0007669"/>
    <property type="project" value="UniProtKB-KW"/>
</dbReference>
<keyword evidence="6" id="KW-1185">Reference proteome</keyword>
<feature type="domain" description="HTH marR-type" evidence="4">
    <location>
        <begin position="69"/>
        <end position="199"/>
    </location>
</feature>
<reference evidence="6" key="1">
    <citation type="submission" date="2018-12" db="EMBL/GenBank/DDBJ databases">
        <title>Tengunoibacter tsumagoiensis gen. nov., sp. nov., Dictyobacter kobayashii sp. nov., D. alpinus sp. nov., and D. joshuensis sp. nov. and description of Dictyobacteraceae fam. nov. within the order Ktedonobacterales isolated from Tengu-no-mugimeshi.</title>
        <authorList>
            <person name="Wang C.M."/>
            <person name="Zheng Y."/>
            <person name="Sakai Y."/>
            <person name="Toyoda A."/>
            <person name="Minakuchi Y."/>
            <person name="Abe K."/>
            <person name="Yokota A."/>
            <person name="Yabe S."/>
        </authorList>
    </citation>
    <scope>NUCLEOTIDE SEQUENCE [LARGE SCALE GENOMIC DNA]</scope>
    <source>
        <strain evidence="6">Uno16</strain>
    </source>
</reference>
<dbReference type="GO" id="GO:0003700">
    <property type="term" value="F:DNA-binding transcription factor activity"/>
    <property type="evidence" value="ECO:0007669"/>
    <property type="project" value="InterPro"/>
</dbReference>
<dbReference type="PANTHER" id="PTHR42756:SF1">
    <property type="entry name" value="TRANSCRIPTIONAL REPRESSOR OF EMRAB OPERON"/>
    <property type="match status" value="1"/>
</dbReference>
<dbReference type="AlphaFoldDB" id="A0A402B199"/>
<evidence type="ECO:0000256" key="2">
    <source>
        <dbReference type="ARBA" id="ARBA00023125"/>
    </source>
</evidence>
<dbReference type="InterPro" id="IPR000835">
    <property type="entry name" value="HTH_MarR-typ"/>
</dbReference>
<evidence type="ECO:0000256" key="1">
    <source>
        <dbReference type="ARBA" id="ARBA00023015"/>
    </source>
</evidence>
<dbReference type="RefSeq" id="WP_126625740.1">
    <property type="nucleotide sequence ID" value="NZ_BIFT01000001.1"/>
</dbReference>
<proteinExistence type="predicted"/>
<dbReference type="Gene3D" id="1.10.10.10">
    <property type="entry name" value="Winged helix-like DNA-binding domain superfamily/Winged helix DNA-binding domain"/>
    <property type="match status" value="1"/>
</dbReference>
<evidence type="ECO:0000256" key="3">
    <source>
        <dbReference type="ARBA" id="ARBA00023163"/>
    </source>
</evidence>
<gene>
    <name evidence="5" type="ORF">KDA_06020</name>
</gene>
<evidence type="ECO:0000313" key="6">
    <source>
        <dbReference type="Proteomes" id="UP000287171"/>
    </source>
</evidence>
<dbReference type="InterPro" id="IPR036390">
    <property type="entry name" value="WH_DNA-bd_sf"/>
</dbReference>
<dbReference type="SMART" id="SM00347">
    <property type="entry name" value="HTH_MARR"/>
    <property type="match status" value="1"/>
</dbReference>
<dbReference type="PANTHER" id="PTHR42756">
    <property type="entry name" value="TRANSCRIPTIONAL REGULATOR, MARR"/>
    <property type="match status" value="1"/>
</dbReference>